<evidence type="ECO:0000256" key="1">
    <source>
        <dbReference type="SAM" id="SignalP"/>
    </source>
</evidence>
<gene>
    <name evidence="2" type="ORF">Zmor_024684</name>
</gene>
<organism evidence="2 3">
    <name type="scientific">Zophobas morio</name>
    <dbReference type="NCBI Taxonomy" id="2755281"/>
    <lineage>
        <taxon>Eukaryota</taxon>
        <taxon>Metazoa</taxon>
        <taxon>Ecdysozoa</taxon>
        <taxon>Arthropoda</taxon>
        <taxon>Hexapoda</taxon>
        <taxon>Insecta</taxon>
        <taxon>Pterygota</taxon>
        <taxon>Neoptera</taxon>
        <taxon>Endopterygota</taxon>
        <taxon>Coleoptera</taxon>
        <taxon>Polyphaga</taxon>
        <taxon>Cucujiformia</taxon>
        <taxon>Tenebrionidae</taxon>
        <taxon>Zophobas</taxon>
    </lineage>
</organism>
<feature type="signal peptide" evidence="1">
    <location>
        <begin position="1"/>
        <end position="28"/>
    </location>
</feature>
<dbReference type="AlphaFoldDB" id="A0AA38M886"/>
<comment type="caution">
    <text evidence="2">The sequence shown here is derived from an EMBL/GenBank/DDBJ whole genome shotgun (WGS) entry which is preliminary data.</text>
</comment>
<feature type="chain" id="PRO_5041412715" evidence="1">
    <location>
        <begin position="29"/>
        <end position="87"/>
    </location>
</feature>
<dbReference type="EMBL" id="JALNTZ010000007">
    <property type="protein sequence ID" value="KAJ3647150.1"/>
    <property type="molecule type" value="Genomic_DNA"/>
</dbReference>
<evidence type="ECO:0000313" key="3">
    <source>
        <dbReference type="Proteomes" id="UP001168821"/>
    </source>
</evidence>
<proteinExistence type="predicted"/>
<sequence length="87" mass="10411">MKQNKEIKLSVQLTWFILLVDFLRHWQTNYLPKIGQILVTCLRKLYLFKKFETSSLHQYNFQRKSLSTLVIILLTSSDVGKWQILPK</sequence>
<reference evidence="2" key="1">
    <citation type="journal article" date="2023" name="G3 (Bethesda)">
        <title>Whole genome assemblies of Zophobas morio and Tenebrio molitor.</title>
        <authorList>
            <person name="Kaur S."/>
            <person name="Stinson S.A."/>
            <person name="diCenzo G.C."/>
        </authorList>
    </citation>
    <scope>NUCLEOTIDE SEQUENCE</scope>
    <source>
        <strain evidence="2">QUZm001</strain>
    </source>
</reference>
<accession>A0AA38M886</accession>
<keyword evidence="3" id="KW-1185">Reference proteome</keyword>
<name>A0AA38M886_9CUCU</name>
<protein>
    <submittedName>
        <fullName evidence="2">Uncharacterized protein</fullName>
    </submittedName>
</protein>
<evidence type="ECO:0000313" key="2">
    <source>
        <dbReference type="EMBL" id="KAJ3647150.1"/>
    </source>
</evidence>
<dbReference type="Proteomes" id="UP001168821">
    <property type="component" value="Unassembled WGS sequence"/>
</dbReference>
<keyword evidence="1" id="KW-0732">Signal</keyword>